<accession>A0ABS8WM53</accession>
<gene>
    <name evidence="1" type="ORF">HAX54_051199</name>
</gene>
<reference evidence="1 2" key="1">
    <citation type="journal article" date="2021" name="BMC Genomics">
        <title>Datura genome reveals duplications of psychoactive alkaloid biosynthetic genes and high mutation rate following tissue culture.</title>
        <authorList>
            <person name="Rajewski A."/>
            <person name="Carter-House D."/>
            <person name="Stajich J."/>
            <person name="Litt A."/>
        </authorList>
    </citation>
    <scope>NUCLEOTIDE SEQUENCE [LARGE SCALE GENOMIC DNA]</scope>
    <source>
        <strain evidence="1">AR-01</strain>
    </source>
</reference>
<sequence length="113" mass="12867">MGLKPETRRALVYNKHGAWVDTKSLNISIGDSAASCKDRQTRKEISDIQDYLHAKDISLLKRKYRQILHTNKSVGGRGSFVLRFSHACLREGLEPFSLGPKDLIQQKSRIERS</sequence>
<name>A0ABS8WM53_DATST</name>
<protein>
    <submittedName>
        <fullName evidence="1">Uncharacterized protein</fullName>
    </submittedName>
</protein>
<proteinExistence type="predicted"/>
<comment type="caution">
    <text evidence="1">The sequence shown here is derived from an EMBL/GenBank/DDBJ whole genome shotgun (WGS) entry which is preliminary data.</text>
</comment>
<dbReference type="Proteomes" id="UP000823775">
    <property type="component" value="Unassembled WGS sequence"/>
</dbReference>
<organism evidence="1 2">
    <name type="scientific">Datura stramonium</name>
    <name type="common">Jimsonweed</name>
    <name type="synonym">Common thornapple</name>
    <dbReference type="NCBI Taxonomy" id="4076"/>
    <lineage>
        <taxon>Eukaryota</taxon>
        <taxon>Viridiplantae</taxon>
        <taxon>Streptophyta</taxon>
        <taxon>Embryophyta</taxon>
        <taxon>Tracheophyta</taxon>
        <taxon>Spermatophyta</taxon>
        <taxon>Magnoliopsida</taxon>
        <taxon>eudicotyledons</taxon>
        <taxon>Gunneridae</taxon>
        <taxon>Pentapetalae</taxon>
        <taxon>asterids</taxon>
        <taxon>lamiids</taxon>
        <taxon>Solanales</taxon>
        <taxon>Solanaceae</taxon>
        <taxon>Solanoideae</taxon>
        <taxon>Datureae</taxon>
        <taxon>Datura</taxon>
    </lineage>
</organism>
<keyword evidence="2" id="KW-1185">Reference proteome</keyword>
<dbReference type="EMBL" id="JACEIK010009065">
    <property type="protein sequence ID" value="MCE3051928.1"/>
    <property type="molecule type" value="Genomic_DNA"/>
</dbReference>
<evidence type="ECO:0000313" key="1">
    <source>
        <dbReference type="EMBL" id="MCE3051928.1"/>
    </source>
</evidence>
<evidence type="ECO:0000313" key="2">
    <source>
        <dbReference type="Proteomes" id="UP000823775"/>
    </source>
</evidence>